<name>A0A8B8DRA6_CRAVI</name>
<comment type="subcellular location">
    <subcellularLocation>
        <location evidence="1">Membrane</location>
        <topology evidence="1">Multi-pass membrane protein</topology>
    </subcellularLocation>
</comment>
<feature type="transmembrane region" description="Helical" evidence="6">
    <location>
        <begin position="500"/>
        <end position="522"/>
    </location>
</feature>
<dbReference type="Gene3D" id="3.40.50.720">
    <property type="entry name" value="NAD(P)-binding Rossmann-like Domain"/>
    <property type="match status" value="1"/>
</dbReference>
<evidence type="ECO:0000256" key="5">
    <source>
        <dbReference type="ARBA" id="ARBA00038048"/>
    </source>
</evidence>
<proteinExistence type="inferred from homology"/>
<dbReference type="InterPro" id="IPR051276">
    <property type="entry name" value="Saccharopine_DH-like_oxidrdct"/>
</dbReference>
<dbReference type="PANTHER" id="PTHR12286">
    <property type="entry name" value="SACCHAROPINE DEHYDROGENASE-LIKE OXIDOREDUCTASE"/>
    <property type="match status" value="1"/>
</dbReference>
<feature type="transmembrane region" description="Helical" evidence="6">
    <location>
        <begin position="769"/>
        <end position="796"/>
    </location>
</feature>
<keyword evidence="2 6" id="KW-0812">Transmembrane</keyword>
<evidence type="ECO:0000259" key="7">
    <source>
        <dbReference type="Pfam" id="PF03435"/>
    </source>
</evidence>
<dbReference type="GO" id="GO:0005886">
    <property type="term" value="C:plasma membrane"/>
    <property type="evidence" value="ECO:0007669"/>
    <property type="project" value="TreeGrafter"/>
</dbReference>
<reference evidence="9" key="1">
    <citation type="submission" date="2025-08" db="UniProtKB">
        <authorList>
            <consortium name="RefSeq"/>
        </authorList>
    </citation>
    <scope>IDENTIFICATION</scope>
    <source>
        <tissue evidence="9">Whole sample</tissue>
    </source>
</reference>
<feature type="transmembrane region" description="Helical" evidence="6">
    <location>
        <begin position="662"/>
        <end position="686"/>
    </location>
</feature>
<dbReference type="Pfam" id="PF03435">
    <property type="entry name" value="Sacchrp_dh_NADP"/>
    <property type="match status" value="1"/>
</dbReference>
<evidence type="ECO:0000256" key="6">
    <source>
        <dbReference type="SAM" id="Phobius"/>
    </source>
</evidence>
<evidence type="ECO:0000256" key="4">
    <source>
        <dbReference type="ARBA" id="ARBA00023136"/>
    </source>
</evidence>
<accession>A0A8B8DRA6</accession>
<dbReference type="KEGG" id="cvn:111129015"/>
<dbReference type="RefSeq" id="XP_022330767.1">
    <property type="nucleotide sequence ID" value="XM_022475059.1"/>
</dbReference>
<feature type="transmembrane region" description="Helical" evidence="6">
    <location>
        <begin position="848"/>
        <end position="873"/>
    </location>
</feature>
<evidence type="ECO:0000256" key="1">
    <source>
        <dbReference type="ARBA" id="ARBA00004141"/>
    </source>
</evidence>
<feature type="domain" description="Saccharopine dehydrogenase NADP binding" evidence="7">
    <location>
        <begin position="8"/>
        <end position="141"/>
    </location>
</feature>
<keyword evidence="3 6" id="KW-1133">Transmembrane helix</keyword>
<dbReference type="GeneID" id="111129015"/>
<dbReference type="OrthoDB" id="10268090at2759"/>
<dbReference type="InterPro" id="IPR005097">
    <property type="entry name" value="Sacchrp_dh_NADP-bd"/>
</dbReference>
<evidence type="ECO:0000313" key="8">
    <source>
        <dbReference type="Proteomes" id="UP000694844"/>
    </source>
</evidence>
<sequence length="918" mass="104358">MATERYDIVVFGASGFTGQFVVEEVARVAPSQGLTWAVSGRSMEKIQKVLSKASTRTGDDLESIPIIMADTSNDESLLEMAKQAKLVLNCVGPYRFYGEQVVKACVEGGAHHLDISGEPAYIEKMQLKYNGAAQKSGVFVISACGFDSIPAESGVLHAKEKFEGRINTVESYLEFHAGPHGMTVNNGTLESAIYGFLNEGELKSIRKSLFPEPLPTPKYKIPKRGMLFKNDVNKKWTAPFMGSDKSVVYRSQRYNYSERGEKPIQYQPFVCYDGLLTVFGLIWFGLIFGIMSRFSFTRKLLLRYSSFFTAGLFKPEGPTMKQIETCSFSMTFVSKGWKTQTDEEPTTPPDTVKITKVTGPEMGYVTTPICMVQAAVVLLKEREKVPGNTMTRRTRINPLPWPEVLFYRAVHVSAVVYITWLVYKASREFDGALNIYAFEPGWWWIGTDKDISNYEWHYFYNWFWVILPFYIGHVALSKIIDWNCVSARRWVDLLYSGGVLLYLMGWRTMLLFLCHCLTLFVVSLTRSFYLVWIVSLCLLMTLNIEYTYSLMQNWCCKDRDGESYLMVYTLALIHLRYTSFCLERCLHNNQGQNSAHEGQGEIPPPGCEAEGRGAPVCGEGFLDLLFYVFYLPLFFTGPLMTFNSFQTQMNNRCTSSSGKLSYLMLNVVRFILWGAVNECLLHFLYFSAIQQNGALMNRLDLWTLAGIGYWSGQFFMNKYTVLYGVPASVARIESLDPPPGPQCVAFIYTYSEMWKYFDRGMYSFIKRYIFFPLGGSHGGVVRQTLASVACFLFVYLWHGSEYYVFLWTLFNFVGVVIERIAQGILGIPAVMNTQRRYLSREWIRRLHGLLAVPLFLMSAITAFCFFGGSSVAFVFYSRYIASGNIQALGTVCVILYCCVQSSMEIKHNLQLTGKTKES</sequence>
<dbReference type="GO" id="GO:0005811">
    <property type="term" value="C:lipid droplet"/>
    <property type="evidence" value="ECO:0007669"/>
    <property type="project" value="TreeGrafter"/>
</dbReference>
<evidence type="ECO:0000256" key="3">
    <source>
        <dbReference type="ARBA" id="ARBA00022989"/>
    </source>
</evidence>
<dbReference type="Proteomes" id="UP000694844">
    <property type="component" value="Chromosome 4"/>
</dbReference>
<dbReference type="PANTHER" id="PTHR12286:SF5">
    <property type="entry name" value="SACCHAROPINE DEHYDROGENASE-LIKE OXIDOREDUCTASE"/>
    <property type="match status" value="1"/>
</dbReference>
<protein>
    <submittedName>
        <fullName evidence="9">Protein-cysteine N-palmitoyltransferase HHAT-like</fullName>
    </submittedName>
</protein>
<dbReference type="InterPro" id="IPR004299">
    <property type="entry name" value="MBOAT_fam"/>
</dbReference>
<feature type="transmembrane region" description="Helical" evidence="6">
    <location>
        <begin position="528"/>
        <end position="548"/>
    </location>
</feature>
<organism evidence="8 9">
    <name type="scientific">Crassostrea virginica</name>
    <name type="common">Eastern oyster</name>
    <dbReference type="NCBI Taxonomy" id="6565"/>
    <lineage>
        <taxon>Eukaryota</taxon>
        <taxon>Metazoa</taxon>
        <taxon>Spiralia</taxon>
        <taxon>Lophotrochozoa</taxon>
        <taxon>Mollusca</taxon>
        <taxon>Bivalvia</taxon>
        <taxon>Autobranchia</taxon>
        <taxon>Pteriomorphia</taxon>
        <taxon>Ostreida</taxon>
        <taxon>Ostreoidea</taxon>
        <taxon>Ostreidae</taxon>
        <taxon>Crassostrea</taxon>
    </lineage>
</organism>
<evidence type="ECO:0000256" key="2">
    <source>
        <dbReference type="ARBA" id="ARBA00022692"/>
    </source>
</evidence>
<dbReference type="FunFam" id="3.40.50.720:FF:000178">
    <property type="entry name" value="Saccharopine dehydrogenase-like oxidoreductase"/>
    <property type="match status" value="1"/>
</dbReference>
<keyword evidence="4 6" id="KW-0472">Membrane</keyword>
<feature type="transmembrane region" description="Helical" evidence="6">
    <location>
        <begin position="879"/>
        <end position="899"/>
    </location>
</feature>
<keyword evidence="8" id="KW-1185">Reference proteome</keyword>
<feature type="transmembrane region" description="Helical" evidence="6">
    <location>
        <begin position="462"/>
        <end position="480"/>
    </location>
</feature>
<gene>
    <name evidence="9" type="primary">LOC111129015</name>
</gene>
<dbReference type="AlphaFoldDB" id="A0A8B8DRA6"/>
<feature type="transmembrane region" description="Helical" evidence="6">
    <location>
        <begin position="802"/>
        <end position="827"/>
    </location>
</feature>
<feature type="transmembrane region" description="Helical" evidence="6">
    <location>
        <begin position="274"/>
        <end position="296"/>
    </location>
</feature>
<dbReference type="GO" id="GO:0005739">
    <property type="term" value="C:mitochondrion"/>
    <property type="evidence" value="ECO:0007669"/>
    <property type="project" value="TreeGrafter"/>
</dbReference>
<feature type="transmembrane region" description="Helical" evidence="6">
    <location>
        <begin position="624"/>
        <end position="642"/>
    </location>
</feature>
<dbReference type="GO" id="GO:0009247">
    <property type="term" value="P:glycolipid biosynthetic process"/>
    <property type="evidence" value="ECO:0007669"/>
    <property type="project" value="TreeGrafter"/>
</dbReference>
<dbReference type="SUPFAM" id="SSF51735">
    <property type="entry name" value="NAD(P)-binding Rossmann-fold domains"/>
    <property type="match status" value="1"/>
</dbReference>
<evidence type="ECO:0000313" key="9">
    <source>
        <dbReference type="RefSeq" id="XP_022330767.1"/>
    </source>
</evidence>
<comment type="similarity">
    <text evidence="5">Belongs to the saccharopine dehydrogenase family.</text>
</comment>
<dbReference type="Pfam" id="PF03062">
    <property type="entry name" value="MBOAT"/>
    <property type="match status" value="1"/>
</dbReference>
<feature type="transmembrane region" description="Helical" evidence="6">
    <location>
        <begin position="405"/>
        <end position="423"/>
    </location>
</feature>
<dbReference type="InterPro" id="IPR036291">
    <property type="entry name" value="NAD(P)-bd_dom_sf"/>
</dbReference>